<comment type="caution">
    <text evidence="1">The sequence shown here is derived from an EMBL/GenBank/DDBJ whole genome shotgun (WGS) entry which is preliminary data.</text>
</comment>
<sequence length="127" mass="15041">MPEGISKKNVILKLYEKELYSDREWMYTRGITRELVCRPRPKESELNRVSKILLRQRRAGRVKALNAERDERNNGRKLKYALTENGRNYAKILNGSDWYCEHCQDFVEAVKKPTCKNCGTPVHRKER</sequence>
<gene>
    <name evidence="1" type="ORF">AKJ56_01745</name>
</gene>
<evidence type="ECO:0000313" key="1">
    <source>
        <dbReference type="EMBL" id="KXB08152.1"/>
    </source>
</evidence>
<accession>A0A133VNW6</accession>
<dbReference type="Proteomes" id="UP000070175">
    <property type="component" value="Unassembled WGS sequence"/>
</dbReference>
<proteinExistence type="predicted"/>
<name>A0A133VNW6_9EURY</name>
<protein>
    <submittedName>
        <fullName evidence="1">Uncharacterized protein</fullName>
    </submittedName>
</protein>
<reference evidence="1 2" key="1">
    <citation type="journal article" date="2016" name="Sci. Rep.">
        <title>Metabolic traits of an uncultured archaeal lineage -MSBL1- from brine pools of the Red Sea.</title>
        <authorList>
            <person name="Mwirichia R."/>
            <person name="Alam I."/>
            <person name="Rashid M."/>
            <person name="Vinu M."/>
            <person name="Ba-Alawi W."/>
            <person name="Anthony Kamau A."/>
            <person name="Kamanda Ngugi D."/>
            <person name="Goker M."/>
            <person name="Klenk H.P."/>
            <person name="Bajic V."/>
            <person name="Stingl U."/>
        </authorList>
    </citation>
    <scope>NUCLEOTIDE SEQUENCE [LARGE SCALE GENOMIC DNA]</scope>
    <source>
        <strain evidence="1">SCGC-AAA382N08</strain>
    </source>
</reference>
<organism evidence="1 2">
    <name type="scientific">candidate division MSBL1 archaeon SCGC-AAA382N08</name>
    <dbReference type="NCBI Taxonomy" id="1698285"/>
    <lineage>
        <taxon>Archaea</taxon>
        <taxon>Methanobacteriati</taxon>
        <taxon>Methanobacteriota</taxon>
        <taxon>candidate division MSBL1</taxon>
    </lineage>
</organism>
<evidence type="ECO:0000313" key="2">
    <source>
        <dbReference type="Proteomes" id="UP000070175"/>
    </source>
</evidence>
<keyword evidence="2" id="KW-1185">Reference proteome</keyword>
<dbReference type="AlphaFoldDB" id="A0A133VNW6"/>
<dbReference type="EMBL" id="LHYJ01000025">
    <property type="protein sequence ID" value="KXB08152.1"/>
    <property type="molecule type" value="Genomic_DNA"/>
</dbReference>